<feature type="transmembrane region" description="Helical" evidence="7">
    <location>
        <begin position="386"/>
        <end position="412"/>
    </location>
</feature>
<keyword evidence="4 7" id="KW-1133">Transmembrane helix</keyword>
<feature type="transmembrane region" description="Helical" evidence="7">
    <location>
        <begin position="419"/>
        <end position="441"/>
    </location>
</feature>
<feature type="region of interest" description="Disordered" evidence="6">
    <location>
        <begin position="487"/>
        <end position="528"/>
    </location>
</feature>
<name>A0A8J6ERD0_ELECQ</name>
<feature type="transmembrane region" description="Helical" evidence="7">
    <location>
        <begin position="555"/>
        <end position="580"/>
    </location>
</feature>
<organism evidence="9 10">
    <name type="scientific">Eleutherodactylus coqui</name>
    <name type="common">Puerto Rican coqui</name>
    <dbReference type="NCBI Taxonomy" id="57060"/>
    <lineage>
        <taxon>Eukaryota</taxon>
        <taxon>Metazoa</taxon>
        <taxon>Chordata</taxon>
        <taxon>Craniata</taxon>
        <taxon>Vertebrata</taxon>
        <taxon>Euteleostomi</taxon>
        <taxon>Amphibia</taxon>
        <taxon>Batrachia</taxon>
        <taxon>Anura</taxon>
        <taxon>Neobatrachia</taxon>
        <taxon>Hyloidea</taxon>
        <taxon>Eleutherodactylidae</taxon>
        <taxon>Eleutherodactylinae</taxon>
        <taxon>Eleutherodactylus</taxon>
        <taxon>Eleutherodactylus</taxon>
    </lineage>
</organism>
<evidence type="ECO:0000256" key="3">
    <source>
        <dbReference type="ARBA" id="ARBA00022692"/>
    </source>
</evidence>
<feature type="region of interest" description="Disordered" evidence="6">
    <location>
        <begin position="137"/>
        <end position="202"/>
    </location>
</feature>
<evidence type="ECO:0000313" key="10">
    <source>
        <dbReference type="Proteomes" id="UP000770717"/>
    </source>
</evidence>
<dbReference type="GO" id="GO:0030003">
    <property type="term" value="P:intracellular monoatomic cation homeostasis"/>
    <property type="evidence" value="ECO:0007669"/>
    <property type="project" value="TreeGrafter"/>
</dbReference>
<feature type="compositionally biased region" description="Basic and acidic residues" evidence="6">
    <location>
        <begin position="488"/>
        <end position="505"/>
    </location>
</feature>
<evidence type="ECO:0000256" key="6">
    <source>
        <dbReference type="SAM" id="MobiDB-lite"/>
    </source>
</evidence>
<dbReference type="EMBL" id="WNTK01000014">
    <property type="protein sequence ID" value="KAG9473444.1"/>
    <property type="molecule type" value="Genomic_DNA"/>
</dbReference>
<comment type="similarity">
    <text evidence="2">Belongs to the ZIP transporter (TC 2.A.5) family.</text>
</comment>
<dbReference type="GO" id="GO:0140410">
    <property type="term" value="F:monoatomic cation:bicarbonate symporter activity"/>
    <property type="evidence" value="ECO:0007669"/>
    <property type="project" value="TreeGrafter"/>
</dbReference>
<comment type="caution">
    <text evidence="9">The sequence shown here is derived from an EMBL/GenBank/DDBJ whole genome shotgun (WGS) entry which is preliminary data.</text>
</comment>
<feature type="region of interest" description="Disordered" evidence="6">
    <location>
        <begin position="218"/>
        <end position="243"/>
    </location>
</feature>
<evidence type="ECO:0000256" key="8">
    <source>
        <dbReference type="SAM" id="SignalP"/>
    </source>
</evidence>
<evidence type="ECO:0000256" key="2">
    <source>
        <dbReference type="ARBA" id="ARBA00006939"/>
    </source>
</evidence>
<evidence type="ECO:0000313" key="9">
    <source>
        <dbReference type="EMBL" id="KAG9473444.1"/>
    </source>
</evidence>
<gene>
    <name evidence="9" type="ORF">GDO78_013565</name>
</gene>
<keyword evidence="3 7" id="KW-0812">Transmembrane</keyword>
<keyword evidence="10" id="KW-1185">Reference proteome</keyword>
<reference evidence="9" key="1">
    <citation type="thesis" date="2020" institute="ProQuest LLC" country="789 East Eisenhower Parkway, Ann Arbor, MI, USA">
        <title>Comparative Genomics and Chromosome Evolution.</title>
        <authorList>
            <person name="Mudd A.B."/>
        </authorList>
    </citation>
    <scope>NUCLEOTIDE SEQUENCE</scope>
    <source>
        <strain evidence="9">HN-11 Male</strain>
        <tissue evidence="9">Kidney and liver</tissue>
    </source>
</reference>
<accession>A0A8J6ERD0</accession>
<feature type="transmembrane region" description="Helical" evidence="7">
    <location>
        <begin position="670"/>
        <end position="690"/>
    </location>
</feature>
<evidence type="ECO:0008006" key="11">
    <source>
        <dbReference type="Google" id="ProtNLM"/>
    </source>
</evidence>
<feature type="signal peptide" evidence="8">
    <location>
        <begin position="1"/>
        <end position="25"/>
    </location>
</feature>
<dbReference type="GO" id="GO:0005886">
    <property type="term" value="C:plasma membrane"/>
    <property type="evidence" value="ECO:0007669"/>
    <property type="project" value="TreeGrafter"/>
</dbReference>
<evidence type="ECO:0000256" key="1">
    <source>
        <dbReference type="ARBA" id="ARBA00004141"/>
    </source>
</evidence>
<comment type="subcellular location">
    <subcellularLocation>
        <location evidence="1">Membrane</location>
        <topology evidence="1">Multi-pass membrane protein</topology>
    </subcellularLocation>
</comment>
<proteinExistence type="inferred from homology"/>
<keyword evidence="8" id="KW-0732">Signal</keyword>
<dbReference type="PANTHER" id="PTHR12191:SF14">
    <property type="entry name" value="ZINC TRANSPORTER ZIP10"/>
    <property type="match status" value="1"/>
</dbReference>
<dbReference type="AlphaFoldDB" id="A0A8J6ERD0"/>
<dbReference type="OrthoDB" id="200954at2759"/>
<dbReference type="PANTHER" id="PTHR12191">
    <property type="entry name" value="SOLUTE CARRIER FAMILY 39"/>
    <property type="match status" value="1"/>
</dbReference>
<dbReference type="GO" id="GO:0005385">
    <property type="term" value="F:zinc ion transmembrane transporter activity"/>
    <property type="evidence" value="ECO:0007669"/>
    <property type="project" value="TreeGrafter"/>
</dbReference>
<dbReference type="InterPro" id="IPR050799">
    <property type="entry name" value="ZIP_Transporter"/>
</dbReference>
<evidence type="ECO:0000256" key="7">
    <source>
        <dbReference type="SAM" id="Phobius"/>
    </source>
</evidence>
<dbReference type="GO" id="GO:0071578">
    <property type="term" value="P:zinc ion import across plasma membrane"/>
    <property type="evidence" value="ECO:0007669"/>
    <property type="project" value="TreeGrafter"/>
</dbReference>
<feature type="compositionally biased region" description="Basic residues" evidence="6">
    <location>
        <begin position="506"/>
        <end position="525"/>
    </location>
</feature>
<protein>
    <recommendedName>
        <fullName evidence="11">Zinc transporter ZIP10</fullName>
    </recommendedName>
</protein>
<feature type="compositionally biased region" description="Polar residues" evidence="6">
    <location>
        <begin position="146"/>
        <end position="156"/>
    </location>
</feature>
<feature type="chain" id="PRO_5035249825" description="Zinc transporter ZIP10" evidence="8">
    <location>
        <begin position="26"/>
        <end position="700"/>
    </location>
</feature>
<feature type="region of interest" description="Disordered" evidence="6">
    <location>
        <begin position="269"/>
        <end position="301"/>
    </location>
</feature>
<evidence type="ECO:0000256" key="4">
    <source>
        <dbReference type="ARBA" id="ARBA00022989"/>
    </source>
</evidence>
<dbReference type="Pfam" id="PF02535">
    <property type="entry name" value="Zip"/>
    <property type="match status" value="1"/>
</dbReference>
<feature type="transmembrane region" description="Helical" evidence="7">
    <location>
        <begin position="628"/>
        <end position="649"/>
    </location>
</feature>
<sequence length="700" mass="77710">MTLCLNTQFSLICFLAFIFNDFSHRDSYVHGHKSEQSHAHNDYQMSQEPYLQNEASEVSTSKSSLPEAEHEQKYYIQKLFHRYGENGRLSYYGLVRLLSSLGLGEVKVVEIGHEEIGHDPVSHLDVLDVQEGKHVHDHIEPRPHTNGKNASKTVSTKEVNKCRKKKKVSGPKEHKTTQENPLHHHNSTYHSYNNSHHNHSAAGRHVSFGKQTNELLTATNTTQEQAEKKLYKPKKRQRGTKAGNVIVDSQFDFEDAQDENKREYNRTLAASLPSGNVGDGEPDEPRQGPVNPQRDKREAPNDQMSIKIHVGFQKSHSQHDEEVHEHDECLNVSQLLSYYGLNINSPISPDQFAYLCPALLYQIDSRFCIKHFTEWELVEVTKGAPSAWVCGLVSITVISLLSLLGVILIPIINQGCFKFLLNFLIALAVGTLSGDALLHLLPHVITQDLNISASQPRSKAERTNVDSLNRSPVKVAVEDAAPYVNKDGSCHEHHSMDDEQLDNHAKSKMPKQHNHSKHSHHSHGHSGKDMKDAGIASIAWMVIVGDGMHNFSDGLAIGAAFSAGLTGGVSTSVAVFCHELPHELGDFAVLLKAGMTVNQAIVCNVLSAAMAYVGMLIGTAVGQYSSNITLWIFAVTAGMFLYVALVDMLPDMLHEDAENEEHGHCPVGQFFLQSLGLLLGLSIMLIIALYEDKMVLDLHF</sequence>
<keyword evidence="5 7" id="KW-0472">Membrane</keyword>
<feature type="transmembrane region" description="Helical" evidence="7">
    <location>
        <begin position="601"/>
        <end position="622"/>
    </location>
</feature>
<dbReference type="Proteomes" id="UP000770717">
    <property type="component" value="Unassembled WGS sequence"/>
</dbReference>
<dbReference type="InterPro" id="IPR003689">
    <property type="entry name" value="ZIP"/>
</dbReference>
<evidence type="ECO:0000256" key="5">
    <source>
        <dbReference type="ARBA" id="ARBA00023136"/>
    </source>
</evidence>